<protein>
    <submittedName>
        <fullName evidence="1">Uncharacterized protein</fullName>
    </submittedName>
</protein>
<dbReference type="AlphaFoldDB" id="A0A3L8E291"/>
<accession>A0A3L8E291</accession>
<evidence type="ECO:0000313" key="1">
    <source>
        <dbReference type="EMBL" id="RLU26642.1"/>
    </source>
</evidence>
<dbReference type="Proteomes" id="UP000279307">
    <property type="component" value="Chromosome 1"/>
</dbReference>
<name>A0A3L8E291_OOCBI</name>
<gene>
    <name evidence="1" type="ORF">DMN91_000438</name>
</gene>
<reference evidence="1" key="2">
    <citation type="submission" date="2018-07" db="EMBL/GenBank/DDBJ databases">
        <authorList>
            <person name="Mckenzie S.K."/>
            <person name="Kronauer D.J.C."/>
        </authorList>
    </citation>
    <scope>NUCLEOTIDE SEQUENCE</scope>
    <source>
        <strain evidence="1">Clonal line C1</strain>
    </source>
</reference>
<comment type="caution">
    <text evidence="1">The sequence shown here is derived from an EMBL/GenBank/DDBJ whole genome shotgun (WGS) entry which is preliminary data.</text>
</comment>
<organism evidence="1">
    <name type="scientific">Ooceraea biroi</name>
    <name type="common">Clonal raider ant</name>
    <name type="synonym">Cerapachys biroi</name>
    <dbReference type="NCBI Taxonomy" id="2015173"/>
    <lineage>
        <taxon>Eukaryota</taxon>
        <taxon>Metazoa</taxon>
        <taxon>Ecdysozoa</taxon>
        <taxon>Arthropoda</taxon>
        <taxon>Hexapoda</taxon>
        <taxon>Insecta</taxon>
        <taxon>Pterygota</taxon>
        <taxon>Neoptera</taxon>
        <taxon>Endopterygota</taxon>
        <taxon>Hymenoptera</taxon>
        <taxon>Apocrita</taxon>
        <taxon>Aculeata</taxon>
        <taxon>Formicoidea</taxon>
        <taxon>Formicidae</taxon>
        <taxon>Dorylinae</taxon>
        <taxon>Ooceraea</taxon>
    </lineage>
</organism>
<proteinExistence type="predicted"/>
<sequence>MGCSTNLDILQKQLTFNVSSWFSAFNIFVHMLEDPSNVDKAIDLFINNFANISRLEPNPDVMEYHMTIIQFIDKCNNEDQLQKVNIT</sequence>
<reference evidence="1" key="1">
    <citation type="journal article" date="2018" name="Genome Res.">
        <title>The genomic architecture and molecular evolution of ant odorant receptors.</title>
        <authorList>
            <person name="McKenzie S.K."/>
            <person name="Kronauer D.J.C."/>
        </authorList>
    </citation>
    <scope>NUCLEOTIDE SEQUENCE [LARGE SCALE GENOMIC DNA]</scope>
    <source>
        <strain evidence="1">Clonal line C1</strain>
    </source>
</reference>
<dbReference type="EMBL" id="QOIP01000001">
    <property type="protein sequence ID" value="RLU26642.1"/>
    <property type="molecule type" value="Genomic_DNA"/>
</dbReference>